<sequence length="54" mass="6100">MNGIKIQVQEVTDLDIVFGGWAMELLPPYNEIPEEFREGRKNGTSSFQHGFSAD</sequence>
<organism evidence="1 2">
    <name type="scientific">Brevibacillus thermoruber</name>
    <dbReference type="NCBI Taxonomy" id="33942"/>
    <lineage>
        <taxon>Bacteria</taxon>
        <taxon>Bacillati</taxon>
        <taxon>Bacillota</taxon>
        <taxon>Bacilli</taxon>
        <taxon>Bacillales</taxon>
        <taxon>Paenibacillaceae</taxon>
        <taxon>Brevibacillus</taxon>
    </lineage>
</organism>
<dbReference type="Proteomes" id="UP001151071">
    <property type="component" value="Unassembled WGS sequence"/>
</dbReference>
<dbReference type="RefSeq" id="WP_156110322.1">
    <property type="nucleotide sequence ID" value="NZ_JAPYYP010000048.1"/>
</dbReference>
<evidence type="ECO:0000313" key="1">
    <source>
        <dbReference type="EMBL" id="MDA5110873.1"/>
    </source>
</evidence>
<comment type="caution">
    <text evidence="1">The sequence shown here is derived from an EMBL/GenBank/DDBJ whole genome shotgun (WGS) entry which is preliminary data.</text>
</comment>
<dbReference type="EMBL" id="JAPYYP010000048">
    <property type="protein sequence ID" value="MDA5110873.1"/>
    <property type="molecule type" value="Genomic_DNA"/>
</dbReference>
<keyword evidence="2" id="KW-1185">Reference proteome</keyword>
<evidence type="ECO:0000313" key="2">
    <source>
        <dbReference type="Proteomes" id="UP001151071"/>
    </source>
</evidence>
<proteinExistence type="predicted"/>
<dbReference type="AlphaFoldDB" id="A0A9X3TVL2"/>
<name>A0A9X3TVL2_9BACL</name>
<reference evidence="1" key="1">
    <citation type="submission" date="2022-12" db="EMBL/GenBank/DDBJ databases">
        <title>Draft genome sequence of the thermophilic strain Brevibacillus thermoruber HT42, isolated from Los Humeros, Puebla, Mexico, with biotechnological potential.</title>
        <authorList>
            <person name="Lara Sanchez J."/>
            <person name="Solis Palacios R."/>
            <person name="Bustos Baena A.S."/>
            <person name="Ruz Baez A.E."/>
            <person name="Espinosa Luna G."/>
            <person name="Oliart Ros R.M."/>
        </authorList>
    </citation>
    <scope>NUCLEOTIDE SEQUENCE</scope>
    <source>
        <strain evidence="1">HT42</strain>
    </source>
</reference>
<accession>A0A9X3TVL2</accession>
<protein>
    <submittedName>
        <fullName evidence="1">Uncharacterized protein</fullName>
    </submittedName>
</protein>
<gene>
    <name evidence="1" type="ORF">O3V59_21265</name>
</gene>